<protein>
    <submittedName>
        <fullName evidence="1">Uncharacterized protein</fullName>
    </submittedName>
</protein>
<dbReference type="Proteomes" id="UP001150879">
    <property type="component" value="Unassembled WGS sequence"/>
</dbReference>
<sequence>MPPDTSPGGYDLAMESGPSQVDITSRLSIVLDAVQKAGFQDFEAMVEAYYTANLERNSFPALLQCASRRRRLKPMLHNLQDSSRQWPRWESRGINESISTGTASLCVEEIVSLDKRKLITPNQTQLASLIDTLESLLWCHKCIKQGNCKSHPLNSIAELELLGQLEAAPDSVSRPETGKAQPHILD</sequence>
<gene>
    <name evidence="1" type="ORF">N7472_005411</name>
</gene>
<organism evidence="1 2">
    <name type="scientific">Penicillium cf. griseofulvum</name>
    <dbReference type="NCBI Taxonomy" id="2972120"/>
    <lineage>
        <taxon>Eukaryota</taxon>
        <taxon>Fungi</taxon>
        <taxon>Dikarya</taxon>
        <taxon>Ascomycota</taxon>
        <taxon>Pezizomycotina</taxon>
        <taxon>Eurotiomycetes</taxon>
        <taxon>Eurotiomycetidae</taxon>
        <taxon>Eurotiales</taxon>
        <taxon>Aspergillaceae</taxon>
        <taxon>Penicillium</taxon>
    </lineage>
</organism>
<keyword evidence="2" id="KW-1185">Reference proteome</keyword>
<name>A0A9W9JPL4_9EURO</name>
<dbReference type="OrthoDB" id="4367792at2759"/>
<dbReference type="AlphaFoldDB" id="A0A9W9JPL4"/>
<accession>A0A9W9JPL4</accession>
<proteinExistence type="predicted"/>
<dbReference type="EMBL" id="JAPQKP010000003">
    <property type="protein sequence ID" value="KAJ5200207.1"/>
    <property type="molecule type" value="Genomic_DNA"/>
</dbReference>
<evidence type="ECO:0000313" key="2">
    <source>
        <dbReference type="Proteomes" id="UP001150879"/>
    </source>
</evidence>
<comment type="caution">
    <text evidence="1">The sequence shown here is derived from an EMBL/GenBank/DDBJ whole genome shotgun (WGS) entry which is preliminary data.</text>
</comment>
<reference evidence="1" key="2">
    <citation type="journal article" date="2023" name="IMA Fungus">
        <title>Comparative genomic study of the Penicillium genus elucidates a diverse pangenome and 15 lateral gene transfer events.</title>
        <authorList>
            <person name="Petersen C."/>
            <person name="Sorensen T."/>
            <person name="Nielsen M.R."/>
            <person name="Sondergaard T.E."/>
            <person name="Sorensen J.L."/>
            <person name="Fitzpatrick D.A."/>
            <person name="Frisvad J.C."/>
            <person name="Nielsen K.L."/>
        </authorList>
    </citation>
    <scope>NUCLEOTIDE SEQUENCE</scope>
    <source>
        <strain evidence="1">IBT 16849</strain>
    </source>
</reference>
<evidence type="ECO:0000313" key="1">
    <source>
        <dbReference type="EMBL" id="KAJ5200207.1"/>
    </source>
</evidence>
<reference evidence="1" key="1">
    <citation type="submission" date="2022-11" db="EMBL/GenBank/DDBJ databases">
        <authorList>
            <person name="Petersen C."/>
        </authorList>
    </citation>
    <scope>NUCLEOTIDE SEQUENCE</scope>
    <source>
        <strain evidence="1">IBT 16849</strain>
    </source>
</reference>